<dbReference type="Proteomes" id="UP000705283">
    <property type="component" value="Unassembled WGS sequence"/>
</dbReference>
<reference evidence="1" key="2">
    <citation type="submission" date="2022-09" db="EMBL/GenBank/DDBJ databases">
        <title>Rouxiella aceris sp. nov., isolated from tree sap and emended description of the genus Rhouxiella.</title>
        <authorList>
            <person name="Kim I.S."/>
        </authorList>
    </citation>
    <scope>NUCLEOTIDE SEQUENCE</scope>
    <source>
        <strain evidence="1">SAP-2</strain>
    </source>
</reference>
<dbReference type="EMBL" id="JADMKS010000004">
    <property type="protein sequence ID" value="MBF6637010.1"/>
    <property type="molecule type" value="Genomic_DNA"/>
</dbReference>
<gene>
    <name evidence="1" type="ORF">ITX54_10135</name>
</gene>
<evidence type="ECO:0000313" key="2">
    <source>
        <dbReference type="Proteomes" id="UP000705283"/>
    </source>
</evidence>
<dbReference type="AlphaFoldDB" id="A0AA40X1G0"/>
<reference evidence="1" key="1">
    <citation type="submission" date="2020-11" db="EMBL/GenBank/DDBJ databases">
        <authorList>
            <person name="Lee S.D."/>
        </authorList>
    </citation>
    <scope>NUCLEOTIDE SEQUENCE</scope>
    <source>
        <strain evidence="1">SAP-2</strain>
    </source>
</reference>
<organism evidence="1 2">
    <name type="scientific">Rouxiella silvae</name>
    <dbReference type="NCBI Taxonomy" id="1646373"/>
    <lineage>
        <taxon>Bacteria</taxon>
        <taxon>Pseudomonadati</taxon>
        <taxon>Pseudomonadota</taxon>
        <taxon>Gammaproteobacteria</taxon>
        <taxon>Enterobacterales</taxon>
        <taxon>Yersiniaceae</taxon>
        <taxon>Rouxiella</taxon>
    </lineage>
</organism>
<proteinExistence type="predicted"/>
<dbReference type="RefSeq" id="WP_194977940.1">
    <property type="nucleotide sequence ID" value="NZ_JADMKS010000004.1"/>
</dbReference>
<name>A0AA40X1G0_9GAMM</name>
<comment type="caution">
    <text evidence="1">The sequence shown here is derived from an EMBL/GenBank/DDBJ whole genome shotgun (WGS) entry which is preliminary data.</text>
</comment>
<accession>A0AA40X1G0</accession>
<evidence type="ECO:0000313" key="1">
    <source>
        <dbReference type="EMBL" id="MBF6637010.1"/>
    </source>
</evidence>
<protein>
    <submittedName>
        <fullName evidence="1">Uncharacterized protein</fullName>
    </submittedName>
</protein>
<sequence length="85" mass="9491">MSTADILKMGIYPSGQYIAITQHDYDSLVDVSPADSKALVKRLSDVYQQAIENSIELNDYGEYSIVDLSFALLALDQLMPYVARK</sequence>